<dbReference type="InterPro" id="IPR036621">
    <property type="entry name" value="Anticodon-bd_dom_sf"/>
</dbReference>
<dbReference type="InterPro" id="IPR045864">
    <property type="entry name" value="aa-tRNA-synth_II/BPL/LPL"/>
</dbReference>
<dbReference type="InterPro" id="IPR022961">
    <property type="entry name" value="Gly_tRNA_ligase_bac"/>
</dbReference>
<evidence type="ECO:0000256" key="8">
    <source>
        <dbReference type="HAMAP-Rule" id="MF_00253"/>
    </source>
</evidence>
<name>A0A1G2F428_9BACT</name>
<reference evidence="10 11" key="1">
    <citation type="journal article" date="2016" name="Nat. Commun.">
        <title>Thousands of microbial genomes shed light on interconnected biogeochemical processes in an aquifer system.</title>
        <authorList>
            <person name="Anantharaman K."/>
            <person name="Brown C.T."/>
            <person name="Hug L.A."/>
            <person name="Sharon I."/>
            <person name="Castelle C.J."/>
            <person name="Probst A.J."/>
            <person name="Thomas B.C."/>
            <person name="Singh A."/>
            <person name="Wilkins M.J."/>
            <person name="Karaoz U."/>
            <person name="Brodie E.L."/>
            <person name="Williams K.H."/>
            <person name="Hubbard S.S."/>
            <person name="Banfield J.F."/>
        </authorList>
    </citation>
    <scope>NUCLEOTIDE SEQUENCE [LARGE SCALE GENOMIC DNA]</scope>
</reference>
<evidence type="ECO:0000313" key="10">
    <source>
        <dbReference type="EMBL" id="OGZ32836.1"/>
    </source>
</evidence>
<comment type="function">
    <text evidence="8">Catalyzes the attachment of glycine to tRNA(Gly).</text>
</comment>
<organism evidence="10 11">
    <name type="scientific">Candidatus Niyogibacteria bacterium RIFCSPLOWO2_12_FULL_41_13</name>
    <dbReference type="NCBI Taxonomy" id="1801726"/>
    <lineage>
        <taxon>Bacteria</taxon>
        <taxon>Candidatus Niyogiibacteriota</taxon>
    </lineage>
</organism>
<dbReference type="PROSITE" id="PS50862">
    <property type="entry name" value="AA_TRNA_LIGASE_II"/>
    <property type="match status" value="1"/>
</dbReference>
<dbReference type="SUPFAM" id="SSF52954">
    <property type="entry name" value="Class II aaRS ABD-related"/>
    <property type="match status" value="1"/>
</dbReference>
<protein>
    <recommendedName>
        <fullName evidence="8">Glycine--tRNA ligase</fullName>
        <ecNumber evidence="8">6.1.1.14</ecNumber>
    </recommendedName>
    <alternativeName>
        <fullName evidence="8">Glycyl-tRNA synthetase</fullName>
        <shortName evidence="8">GlyRS</shortName>
    </alternativeName>
</protein>
<evidence type="ECO:0000259" key="9">
    <source>
        <dbReference type="PROSITE" id="PS50862"/>
    </source>
</evidence>
<keyword evidence="6 8" id="KW-0648">Protein biosynthesis</keyword>
<dbReference type="GO" id="GO:0005524">
    <property type="term" value="F:ATP binding"/>
    <property type="evidence" value="ECO:0007669"/>
    <property type="project" value="UniProtKB-UniRule"/>
</dbReference>
<evidence type="ECO:0000256" key="1">
    <source>
        <dbReference type="ARBA" id="ARBA00008226"/>
    </source>
</evidence>
<keyword evidence="3 8" id="KW-0436">Ligase</keyword>
<evidence type="ECO:0000256" key="6">
    <source>
        <dbReference type="ARBA" id="ARBA00022917"/>
    </source>
</evidence>
<dbReference type="InterPro" id="IPR006195">
    <property type="entry name" value="aa-tRNA-synth_II"/>
</dbReference>
<dbReference type="GO" id="GO:0005737">
    <property type="term" value="C:cytoplasm"/>
    <property type="evidence" value="ECO:0007669"/>
    <property type="project" value="UniProtKB-SubCell"/>
</dbReference>
<dbReference type="STRING" id="1801726.A3H02_01530"/>
<comment type="caution">
    <text evidence="8">Lacks conserved residue(s) required for the propagation of feature annotation.</text>
</comment>
<dbReference type="NCBIfam" id="TIGR00389">
    <property type="entry name" value="glyS_dimeric"/>
    <property type="match status" value="1"/>
</dbReference>
<dbReference type="Pfam" id="PF03129">
    <property type="entry name" value="HGTP_anticodon"/>
    <property type="match status" value="1"/>
</dbReference>
<dbReference type="SUPFAM" id="SSF55681">
    <property type="entry name" value="Class II aaRS and biotin synthetases"/>
    <property type="match status" value="1"/>
</dbReference>
<keyword evidence="4 8" id="KW-0547">Nucleotide-binding</keyword>
<feature type="binding site" evidence="8">
    <location>
        <position position="97"/>
    </location>
    <ligand>
        <name>substrate</name>
    </ligand>
</feature>
<keyword evidence="7 8" id="KW-0030">Aminoacyl-tRNA synthetase</keyword>
<dbReference type="NCBIfam" id="NF003211">
    <property type="entry name" value="PRK04173.1"/>
    <property type="match status" value="1"/>
</dbReference>
<dbReference type="FunFam" id="3.40.50.800:FF:000002">
    <property type="entry name" value="Glycine--tRNA ligase"/>
    <property type="match status" value="1"/>
</dbReference>
<dbReference type="InterPro" id="IPR002314">
    <property type="entry name" value="aa-tRNA-synt_IIb"/>
</dbReference>
<keyword evidence="5 8" id="KW-0067">ATP-binding</keyword>
<dbReference type="PRINTS" id="PR01043">
    <property type="entry name" value="TRNASYNTHGLY"/>
</dbReference>
<dbReference type="GO" id="GO:0015966">
    <property type="term" value="P:diadenosine tetraphosphate biosynthetic process"/>
    <property type="evidence" value="ECO:0007669"/>
    <property type="project" value="UniProtKB-ARBA"/>
</dbReference>
<dbReference type="Proteomes" id="UP000176787">
    <property type="component" value="Unassembled WGS sequence"/>
</dbReference>
<dbReference type="Pfam" id="PF00587">
    <property type="entry name" value="tRNA-synt_2b"/>
    <property type="match status" value="1"/>
</dbReference>
<dbReference type="EC" id="6.1.1.14" evidence="8"/>
<comment type="similarity">
    <text evidence="1 8">Belongs to the class-II aminoacyl-tRNA synthetase family.</text>
</comment>
<dbReference type="InterPro" id="IPR002315">
    <property type="entry name" value="tRNA-synt_gly"/>
</dbReference>
<dbReference type="PANTHER" id="PTHR10745:SF8">
    <property type="entry name" value="DNA POLYMERASE SUBUNIT GAMMA-2, MITOCHONDRIAL"/>
    <property type="match status" value="1"/>
</dbReference>
<comment type="caution">
    <text evidence="10">The sequence shown here is derived from an EMBL/GenBank/DDBJ whole genome shotgun (WGS) entry which is preliminary data.</text>
</comment>
<accession>A0A1G2F428</accession>
<keyword evidence="2 8" id="KW-0963">Cytoplasm</keyword>
<dbReference type="EMBL" id="MHMS01000001">
    <property type="protein sequence ID" value="OGZ32836.1"/>
    <property type="molecule type" value="Genomic_DNA"/>
</dbReference>
<evidence type="ECO:0000313" key="11">
    <source>
        <dbReference type="Proteomes" id="UP000176787"/>
    </source>
</evidence>
<dbReference type="GO" id="GO:0006426">
    <property type="term" value="P:glycyl-tRNA aminoacylation"/>
    <property type="evidence" value="ECO:0007669"/>
    <property type="project" value="UniProtKB-UniRule"/>
</dbReference>
<feature type="binding site" evidence="8">
    <location>
        <begin position="174"/>
        <end position="176"/>
    </location>
    <ligand>
        <name>ATP</name>
        <dbReference type="ChEBI" id="CHEBI:30616"/>
    </ligand>
</feature>
<comment type="subunit">
    <text evidence="8">Homodimer.</text>
</comment>
<evidence type="ECO:0000256" key="3">
    <source>
        <dbReference type="ARBA" id="ARBA00022598"/>
    </source>
</evidence>
<dbReference type="GO" id="GO:0070062">
    <property type="term" value="C:extracellular exosome"/>
    <property type="evidence" value="ECO:0007669"/>
    <property type="project" value="UniProtKB-ARBA"/>
</dbReference>
<evidence type="ECO:0000256" key="2">
    <source>
        <dbReference type="ARBA" id="ARBA00022490"/>
    </source>
</evidence>
<evidence type="ECO:0000256" key="7">
    <source>
        <dbReference type="ARBA" id="ARBA00023146"/>
    </source>
</evidence>
<dbReference type="AlphaFoldDB" id="A0A1G2F428"/>
<dbReference type="InterPro" id="IPR027031">
    <property type="entry name" value="Gly-tRNA_synthase/POLG2"/>
</dbReference>
<dbReference type="CDD" id="cd00774">
    <property type="entry name" value="GlyRS-like_core"/>
    <property type="match status" value="1"/>
</dbReference>
<dbReference type="InterPro" id="IPR004154">
    <property type="entry name" value="Anticodon-bd"/>
</dbReference>
<sequence length="432" mass="50935">MTTLDKIANLAKRRGFIFQDSEIYGGMSGFWDYGPLGLALKNNIKKSWWKRFVDSRSDIYPVETTTIMNPKIWIASGHTKEFSDLLVECKKCHKRFRADHLKNQRCPECLAETTEARRFNTMFKTFVGPVENETSLAYLRPENAQGIFVNFKNIIDSYHPKFPFGIAQAGKVFRNEINPSNFIFRAREYELMEFEYFIEESEWEKWFEYWLKQTHSWLESIGLEKSKIKDAEIPEKERAHYSKRTVDIHYEFPFGFDELCAVAYRGNYDLKNHSEKSKADLSYFDEKSKKRFIPHVIEPTFGADRLAMAILSQSYQEDEINGEKRIFLKLPPFLSPIKIAVFPLLANKENLVKKAQSVYESLRIFFPMMFDDAGNIGKRYRRQDEIGTPWCITIDFQTLEDETVTVRDRDTLKQERIKIQELKKYFENLLGI</sequence>
<evidence type="ECO:0000256" key="4">
    <source>
        <dbReference type="ARBA" id="ARBA00022741"/>
    </source>
</evidence>
<feature type="binding site" evidence="8">
    <location>
        <begin position="298"/>
        <end position="302"/>
    </location>
    <ligand>
        <name>substrate</name>
    </ligand>
</feature>
<dbReference type="Gene3D" id="3.30.930.10">
    <property type="entry name" value="Bira Bifunctional Protein, Domain 2"/>
    <property type="match status" value="1"/>
</dbReference>
<evidence type="ECO:0000256" key="5">
    <source>
        <dbReference type="ARBA" id="ARBA00022840"/>
    </source>
</evidence>
<dbReference type="InterPro" id="IPR033731">
    <property type="entry name" value="GlyRS-like_core"/>
</dbReference>
<comment type="subcellular location">
    <subcellularLocation>
        <location evidence="8">Cytoplasm</location>
    </subcellularLocation>
</comment>
<feature type="binding site" evidence="8">
    <location>
        <begin position="258"/>
        <end position="259"/>
    </location>
    <ligand>
        <name>ATP</name>
        <dbReference type="ChEBI" id="CHEBI:30616"/>
    </ligand>
</feature>
<dbReference type="GO" id="GO:0004081">
    <property type="term" value="F:bis(5'-nucleosyl)-tetraphosphatase (asymmetrical) activity"/>
    <property type="evidence" value="ECO:0007669"/>
    <property type="project" value="UniProtKB-ARBA"/>
</dbReference>
<gene>
    <name evidence="8" type="primary">glyQS</name>
    <name evidence="10" type="ORF">A3H02_01530</name>
</gene>
<comment type="catalytic activity">
    <reaction evidence="8">
        <text>tRNA(Gly) + glycine + ATP = glycyl-tRNA(Gly) + AMP + diphosphate</text>
        <dbReference type="Rhea" id="RHEA:16013"/>
        <dbReference type="Rhea" id="RHEA-COMP:9664"/>
        <dbReference type="Rhea" id="RHEA-COMP:9683"/>
        <dbReference type="ChEBI" id="CHEBI:30616"/>
        <dbReference type="ChEBI" id="CHEBI:33019"/>
        <dbReference type="ChEBI" id="CHEBI:57305"/>
        <dbReference type="ChEBI" id="CHEBI:78442"/>
        <dbReference type="ChEBI" id="CHEBI:78522"/>
        <dbReference type="ChEBI" id="CHEBI:456215"/>
        <dbReference type="EC" id="6.1.1.14"/>
    </reaction>
</comment>
<proteinExistence type="inferred from homology"/>
<dbReference type="HAMAP" id="MF_00253_B">
    <property type="entry name" value="Gly_tRNA_synth_B"/>
    <property type="match status" value="1"/>
</dbReference>
<dbReference type="GO" id="GO:1990742">
    <property type="term" value="C:microvesicle"/>
    <property type="evidence" value="ECO:0007669"/>
    <property type="project" value="UniProtKB-ARBA"/>
</dbReference>
<dbReference type="PANTHER" id="PTHR10745">
    <property type="entry name" value="GLYCYL-TRNA SYNTHETASE/DNA POLYMERASE SUBUNIT GAMMA-2"/>
    <property type="match status" value="1"/>
</dbReference>
<dbReference type="Gene3D" id="3.40.50.800">
    <property type="entry name" value="Anticodon-binding domain"/>
    <property type="match status" value="1"/>
</dbReference>
<dbReference type="GO" id="GO:0004820">
    <property type="term" value="F:glycine-tRNA ligase activity"/>
    <property type="evidence" value="ECO:0007669"/>
    <property type="project" value="UniProtKB-UniRule"/>
</dbReference>
<feature type="binding site" evidence="8">
    <location>
        <begin position="302"/>
        <end position="305"/>
    </location>
    <ligand>
        <name>ATP</name>
        <dbReference type="ChEBI" id="CHEBI:30616"/>
    </ligand>
</feature>
<dbReference type="CDD" id="cd00858">
    <property type="entry name" value="GlyRS_anticodon"/>
    <property type="match status" value="1"/>
</dbReference>
<feature type="domain" description="Aminoacyl-transfer RNA synthetases class-II family profile" evidence="9">
    <location>
        <begin position="5"/>
        <end position="332"/>
    </location>
</feature>
<feature type="binding site" evidence="8">
    <location>
        <position position="142"/>
    </location>
    <ligand>
        <name>substrate</name>
    </ligand>
</feature>